<proteinExistence type="predicted"/>
<feature type="transmembrane region" description="Helical" evidence="1">
    <location>
        <begin position="332"/>
        <end position="351"/>
    </location>
</feature>
<evidence type="ECO:0000313" key="3">
    <source>
        <dbReference type="Proteomes" id="UP000243579"/>
    </source>
</evidence>
<reference evidence="2 3" key="1">
    <citation type="journal article" date="2014" name="Genome Biol. Evol.">
        <title>The secreted proteins of Achlya hypogyna and Thraustotheca clavata identify the ancestral oomycete secretome and reveal gene acquisitions by horizontal gene transfer.</title>
        <authorList>
            <person name="Misner I."/>
            <person name="Blouin N."/>
            <person name="Leonard G."/>
            <person name="Richards T.A."/>
            <person name="Lane C.E."/>
        </authorList>
    </citation>
    <scope>NUCLEOTIDE SEQUENCE [LARGE SCALE GENOMIC DNA]</scope>
    <source>
        <strain evidence="2 3">ATCC 48635</strain>
    </source>
</reference>
<dbReference type="Proteomes" id="UP000243579">
    <property type="component" value="Unassembled WGS sequence"/>
</dbReference>
<feature type="transmembrane region" description="Helical" evidence="1">
    <location>
        <begin position="194"/>
        <end position="220"/>
    </location>
</feature>
<evidence type="ECO:0008006" key="4">
    <source>
        <dbReference type="Google" id="ProtNLM"/>
    </source>
</evidence>
<keyword evidence="1" id="KW-1133">Transmembrane helix</keyword>
<dbReference type="AlphaFoldDB" id="A0A1V9YQE5"/>
<keyword evidence="1" id="KW-0812">Transmembrane</keyword>
<comment type="caution">
    <text evidence="2">The sequence shown here is derived from an EMBL/GenBank/DDBJ whole genome shotgun (WGS) entry which is preliminary data.</text>
</comment>
<organism evidence="2 3">
    <name type="scientific">Achlya hypogyna</name>
    <name type="common">Oomycete</name>
    <name type="synonym">Protoachlya hypogyna</name>
    <dbReference type="NCBI Taxonomy" id="1202772"/>
    <lineage>
        <taxon>Eukaryota</taxon>
        <taxon>Sar</taxon>
        <taxon>Stramenopiles</taxon>
        <taxon>Oomycota</taxon>
        <taxon>Saprolegniomycetes</taxon>
        <taxon>Saprolegniales</taxon>
        <taxon>Achlyaceae</taxon>
        <taxon>Achlya</taxon>
    </lineage>
</organism>
<name>A0A1V9YQE5_ACHHY</name>
<evidence type="ECO:0000256" key="1">
    <source>
        <dbReference type="SAM" id="Phobius"/>
    </source>
</evidence>
<keyword evidence="1" id="KW-0472">Membrane</keyword>
<dbReference type="EMBL" id="JNBR01001420">
    <property type="protein sequence ID" value="OQR87911.1"/>
    <property type="molecule type" value="Genomic_DNA"/>
</dbReference>
<feature type="transmembrane region" description="Helical" evidence="1">
    <location>
        <begin position="303"/>
        <end position="325"/>
    </location>
</feature>
<feature type="transmembrane region" description="Helical" evidence="1">
    <location>
        <begin position="126"/>
        <end position="146"/>
    </location>
</feature>
<feature type="transmembrane region" description="Helical" evidence="1">
    <location>
        <begin position="270"/>
        <end position="291"/>
    </location>
</feature>
<accession>A0A1V9YQE5</accession>
<evidence type="ECO:0000313" key="2">
    <source>
        <dbReference type="EMBL" id="OQR87911.1"/>
    </source>
</evidence>
<dbReference type="OrthoDB" id="58154at2759"/>
<protein>
    <recommendedName>
        <fullName evidence="4">Transmembrane protein</fullName>
    </recommendedName>
</protein>
<gene>
    <name evidence="2" type="ORF">ACHHYP_07905</name>
</gene>
<keyword evidence="3" id="KW-1185">Reference proteome</keyword>
<feature type="transmembrane region" description="Helical" evidence="1">
    <location>
        <begin position="240"/>
        <end position="258"/>
    </location>
</feature>
<feature type="transmembrane region" description="Helical" evidence="1">
    <location>
        <begin position="158"/>
        <end position="182"/>
    </location>
</feature>
<sequence length="353" mass="38930">MLPNRRKSDAMVAVPVEDDDLEAAGSNPLTKQSMAAAAMLPVVYLSTETEDKEWAVKFRRHVRHSVLFACAAECLTTCFVPQWSHESTGINLSATGLNLLGPFLEGCALTIQRATSQDDWKRACRYFRSVFLGVFTSYCFMVDHAGDLVARNGVLGPLYILSTMCYASIAFLVGQWAMSWAIETRRFPRHLPPIFYLWNLLSTFIGIVFLIALVGPRGFVRDPKDARFLGSIPINEAVELLVGMLMSCLGIFASMYVGHGKYDGVVDWGAWRCNLASVLFLVLAYGLSYFVPSAVQNVVVAKFVSSFCGSLSCFSTAITSTMILVEDKKKPMALLSFGVSALTALVFVPYLRK</sequence>